<dbReference type="AlphaFoldDB" id="A0A4Y7PNL4"/>
<feature type="compositionally biased region" description="Pro residues" evidence="1">
    <location>
        <begin position="78"/>
        <end position="91"/>
    </location>
</feature>
<keyword evidence="3" id="KW-1185">Reference proteome</keyword>
<feature type="region of interest" description="Disordered" evidence="1">
    <location>
        <begin position="219"/>
        <end position="243"/>
    </location>
</feature>
<protein>
    <submittedName>
        <fullName evidence="2">Uncharacterized protein</fullName>
    </submittedName>
</protein>
<sequence>MALSRPTLPSLHSLSLPTPAMNSSGSPIESLGLPRLPRLYRRNSVSSSATSSRTPSLSPPPVDTSTSSFSTHPGLRTPSPPPQPTAYPTPSSPDRGRRLSVPQTSTSTTFRLVPTTLAHADAILFVPPPTNPALTSLSSVPSISRLARNAASTSSSPPSISSAKDGSMSGIGGNASGSGQGRALLLVGPAMNHLRGGKGVRTQIARGARVHPYKIVRSSFSAPGASPTSAGGGARSKWRSSPTPLIPVRDVRAVGICD</sequence>
<organism evidence="2 3">
    <name type="scientific">Rickenella mellea</name>
    <dbReference type="NCBI Taxonomy" id="50990"/>
    <lineage>
        <taxon>Eukaryota</taxon>
        <taxon>Fungi</taxon>
        <taxon>Dikarya</taxon>
        <taxon>Basidiomycota</taxon>
        <taxon>Agaricomycotina</taxon>
        <taxon>Agaricomycetes</taxon>
        <taxon>Hymenochaetales</taxon>
        <taxon>Rickenellaceae</taxon>
        <taxon>Rickenella</taxon>
    </lineage>
</organism>
<feature type="region of interest" description="Disordered" evidence="1">
    <location>
        <begin position="1"/>
        <end position="107"/>
    </location>
</feature>
<feature type="compositionally biased region" description="Low complexity" evidence="1">
    <location>
        <begin position="219"/>
        <end position="229"/>
    </location>
</feature>
<dbReference type="OrthoDB" id="3267542at2759"/>
<feature type="compositionally biased region" description="Low complexity" evidence="1">
    <location>
        <begin position="150"/>
        <end position="168"/>
    </location>
</feature>
<evidence type="ECO:0000313" key="3">
    <source>
        <dbReference type="Proteomes" id="UP000294933"/>
    </source>
</evidence>
<feature type="compositionally biased region" description="Low complexity" evidence="1">
    <location>
        <begin position="31"/>
        <end position="56"/>
    </location>
</feature>
<gene>
    <name evidence="2" type="ORF">BD410DRAFT_615052</name>
</gene>
<dbReference type="EMBL" id="ML170237">
    <property type="protein sequence ID" value="TDL16718.1"/>
    <property type="molecule type" value="Genomic_DNA"/>
</dbReference>
<accession>A0A4Y7PNL4</accession>
<dbReference type="Proteomes" id="UP000294933">
    <property type="component" value="Unassembled WGS sequence"/>
</dbReference>
<name>A0A4Y7PNL4_9AGAM</name>
<evidence type="ECO:0000256" key="1">
    <source>
        <dbReference type="SAM" id="MobiDB-lite"/>
    </source>
</evidence>
<dbReference type="VEuPathDB" id="FungiDB:BD410DRAFT_615052"/>
<feature type="region of interest" description="Disordered" evidence="1">
    <location>
        <begin position="149"/>
        <end position="175"/>
    </location>
</feature>
<proteinExistence type="predicted"/>
<reference evidence="2 3" key="1">
    <citation type="submission" date="2018-06" db="EMBL/GenBank/DDBJ databases">
        <title>A transcriptomic atlas of mushroom development highlights an independent origin of complex multicellularity.</title>
        <authorList>
            <consortium name="DOE Joint Genome Institute"/>
            <person name="Krizsan K."/>
            <person name="Almasi E."/>
            <person name="Merenyi Z."/>
            <person name="Sahu N."/>
            <person name="Viragh M."/>
            <person name="Koszo T."/>
            <person name="Mondo S."/>
            <person name="Kiss B."/>
            <person name="Balint B."/>
            <person name="Kues U."/>
            <person name="Barry K."/>
            <person name="Hegedus J.C."/>
            <person name="Henrissat B."/>
            <person name="Johnson J."/>
            <person name="Lipzen A."/>
            <person name="Ohm R."/>
            <person name="Nagy I."/>
            <person name="Pangilinan J."/>
            <person name="Yan J."/>
            <person name="Xiong Y."/>
            <person name="Grigoriev I.V."/>
            <person name="Hibbett D.S."/>
            <person name="Nagy L.G."/>
        </authorList>
    </citation>
    <scope>NUCLEOTIDE SEQUENCE [LARGE SCALE GENOMIC DNA]</scope>
    <source>
        <strain evidence="2 3">SZMC22713</strain>
    </source>
</reference>
<evidence type="ECO:0000313" key="2">
    <source>
        <dbReference type="EMBL" id="TDL16718.1"/>
    </source>
</evidence>
<feature type="compositionally biased region" description="Low complexity" evidence="1">
    <location>
        <begin position="1"/>
        <end position="19"/>
    </location>
</feature>